<name>A0AAP0QZG3_9ROSI</name>
<comment type="caution">
    <text evidence="1">The sequence shown here is derived from an EMBL/GenBank/DDBJ whole genome shotgun (WGS) entry which is preliminary data.</text>
</comment>
<dbReference type="EMBL" id="JBCGBO010000002">
    <property type="protein sequence ID" value="KAK9223766.1"/>
    <property type="molecule type" value="Genomic_DNA"/>
</dbReference>
<protein>
    <submittedName>
        <fullName evidence="1">Uncharacterized protein</fullName>
    </submittedName>
</protein>
<evidence type="ECO:0000313" key="1">
    <source>
        <dbReference type="EMBL" id="KAK9223766.1"/>
    </source>
</evidence>
<gene>
    <name evidence="1" type="ORF">WN944_012212</name>
</gene>
<dbReference type="AlphaFoldDB" id="A0AAP0QZG3"/>
<evidence type="ECO:0000313" key="2">
    <source>
        <dbReference type="Proteomes" id="UP001428341"/>
    </source>
</evidence>
<keyword evidence="2" id="KW-1185">Reference proteome</keyword>
<reference evidence="1 2" key="1">
    <citation type="submission" date="2024-05" db="EMBL/GenBank/DDBJ databases">
        <title>Haplotype-resolved chromosome-level genome assembly of Huyou (Citrus changshanensis).</title>
        <authorList>
            <person name="Miao C."/>
            <person name="Chen W."/>
            <person name="Wu Y."/>
            <person name="Wang L."/>
            <person name="Zhao S."/>
            <person name="Grierson D."/>
            <person name="Xu C."/>
            <person name="Chen K."/>
        </authorList>
    </citation>
    <scope>NUCLEOTIDE SEQUENCE [LARGE SCALE GENOMIC DNA]</scope>
    <source>
        <strain evidence="1">01-14</strain>
        <tissue evidence="1">Leaf</tissue>
    </source>
</reference>
<sequence length="96" mass="11060">MLPSYVLPICSRNLLQIHMVKITDRVTRIINDHIHCMIAAAQKFLLQIEIVSIRMPKECDILAIQNVHKAAKFHDGSYLKPHLASNEFCMPKYAFI</sequence>
<organism evidence="1 2">
    <name type="scientific">Citrus x changshan-huyou</name>
    <dbReference type="NCBI Taxonomy" id="2935761"/>
    <lineage>
        <taxon>Eukaryota</taxon>
        <taxon>Viridiplantae</taxon>
        <taxon>Streptophyta</taxon>
        <taxon>Embryophyta</taxon>
        <taxon>Tracheophyta</taxon>
        <taxon>Spermatophyta</taxon>
        <taxon>Magnoliopsida</taxon>
        <taxon>eudicotyledons</taxon>
        <taxon>Gunneridae</taxon>
        <taxon>Pentapetalae</taxon>
        <taxon>rosids</taxon>
        <taxon>malvids</taxon>
        <taxon>Sapindales</taxon>
        <taxon>Rutaceae</taxon>
        <taxon>Aurantioideae</taxon>
        <taxon>Citrus</taxon>
    </lineage>
</organism>
<dbReference type="Proteomes" id="UP001428341">
    <property type="component" value="Unassembled WGS sequence"/>
</dbReference>
<accession>A0AAP0QZG3</accession>
<proteinExistence type="predicted"/>